<feature type="active site" description="Proton donor" evidence="4">
    <location>
        <position position="211"/>
    </location>
</feature>
<dbReference type="Proteomes" id="UP001241110">
    <property type="component" value="Unassembled WGS sequence"/>
</dbReference>
<gene>
    <name evidence="7" type="ORF">QNI16_31250</name>
</gene>
<dbReference type="SUPFAM" id="SSF75005">
    <property type="entry name" value="Arabinanase/levansucrase/invertase"/>
    <property type="match status" value="1"/>
</dbReference>
<organism evidence="7 8">
    <name type="scientific">Xanthocytophaga flava</name>
    <dbReference type="NCBI Taxonomy" id="3048013"/>
    <lineage>
        <taxon>Bacteria</taxon>
        <taxon>Pseudomonadati</taxon>
        <taxon>Bacteroidota</taxon>
        <taxon>Cytophagia</taxon>
        <taxon>Cytophagales</taxon>
        <taxon>Rhodocytophagaceae</taxon>
        <taxon>Xanthocytophaga</taxon>
    </lineage>
</organism>
<proteinExistence type="inferred from homology"/>
<keyword evidence="3 6" id="KW-0326">Glycosidase</keyword>
<evidence type="ECO:0000256" key="4">
    <source>
        <dbReference type="PIRSR" id="PIRSR606710-1"/>
    </source>
</evidence>
<sequence>MILSRVFTVIFTSLFAGLSCLIAVAQVKKEVTYRNPVIAGDFADPSVIRVGDTYYAAGTSSEWGPAYPIYTSKDLVNWQYLGPVFSEMPSWTMGSFWAPELYYRNGTFYVYYTARRKSDQHSYIGVATTTDIRKGFTDHGCIIEWTNEAIDAFIIEDAGKLYITWKAYGLDQGKLIQLLGRELTPDGLKVQGEVFMLLQADPNSWEAGGMEGQALFKHGDYFYMTYSGNICCGPDCNYMVGLARAKSLKGPWERYADNPVLKSSNDWKCPGHGTVVTTPDNRYFYLHHAYSVTDFTFIGRQGVLSELIWDKKTGWPAFRYGTTTPVEGAAATGKTQQQQLSVSADFSKDKLSSINWVWDVSQPKPAYAVRNGYLELTSPSNGTQTGSFLGLVLKKGNYTFTTEILPQATSTQSICLYGDAENTLNFGITKDSLQLWQVKEGKKEILQSRVLPKGKGSIRLQVQSTKGHLYQFRWGRAEARMETLNAQAVEANSLPRWDRAPRIGLQVSGTENQSGLFRSVSVVYP</sequence>
<dbReference type="PANTHER" id="PTHR42812">
    <property type="entry name" value="BETA-XYLOSIDASE"/>
    <property type="match status" value="1"/>
</dbReference>
<dbReference type="PANTHER" id="PTHR42812:SF5">
    <property type="entry name" value="ENDO-ARABINASE"/>
    <property type="match status" value="1"/>
</dbReference>
<evidence type="ECO:0000256" key="2">
    <source>
        <dbReference type="ARBA" id="ARBA00022801"/>
    </source>
</evidence>
<comment type="similarity">
    <text evidence="1 6">Belongs to the glycosyl hydrolase 43 family.</text>
</comment>
<feature type="active site" description="Proton acceptor" evidence="4">
    <location>
        <position position="44"/>
    </location>
</feature>
<dbReference type="GO" id="GO:0005975">
    <property type="term" value="P:carbohydrate metabolic process"/>
    <property type="evidence" value="ECO:0007669"/>
    <property type="project" value="InterPro"/>
</dbReference>
<feature type="site" description="Important for catalytic activity, responsible for pKa modulation of the active site Glu and correct orientation of both the proton donor and substrate" evidence="5">
    <location>
        <position position="151"/>
    </location>
</feature>
<protein>
    <submittedName>
        <fullName evidence="7">Glycoside hydrolase family 43 protein</fullName>
    </submittedName>
</protein>
<evidence type="ECO:0000313" key="8">
    <source>
        <dbReference type="Proteomes" id="UP001241110"/>
    </source>
</evidence>
<evidence type="ECO:0000256" key="5">
    <source>
        <dbReference type="PIRSR" id="PIRSR606710-2"/>
    </source>
</evidence>
<evidence type="ECO:0000256" key="6">
    <source>
        <dbReference type="RuleBase" id="RU361187"/>
    </source>
</evidence>
<evidence type="ECO:0000256" key="1">
    <source>
        <dbReference type="ARBA" id="ARBA00009865"/>
    </source>
</evidence>
<dbReference type="CDD" id="cd08999">
    <property type="entry name" value="GH43_ABN-like"/>
    <property type="match status" value="1"/>
</dbReference>
<reference evidence="7" key="1">
    <citation type="submission" date="2023-05" db="EMBL/GenBank/DDBJ databases">
        <authorList>
            <person name="Zhang X."/>
        </authorList>
    </citation>
    <scope>NUCLEOTIDE SEQUENCE</scope>
    <source>
        <strain evidence="7">YF14B1</strain>
    </source>
</reference>
<dbReference type="Pfam" id="PF04616">
    <property type="entry name" value="Glyco_hydro_43"/>
    <property type="match status" value="1"/>
</dbReference>
<name>A0AAE3QYV0_9BACT</name>
<dbReference type="EMBL" id="JASJOS010000017">
    <property type="protein sequence ID" value="MDJ1485018.1"/>
    <property type="molecule type" value="Genomic_DNA"/>
</dbReference>
<dbReference type="InterPro" id="IPR023296">
    <property type="entry name" value="Glyco_hydro_beta-prop_sf"/>
</dbReference>
<keyword evidence="2 6" id="KW-0378">Hydrolase</keyword>
<dbReference type="InterPro" id="IPR051795">
    <property type="entry name" value="Glycosyl_Hydrlase_43"/>
</dbReference>
<dbReference type="AlphaFoldDB" id="A0AAE3QYV0"/>
<evidence type="ECO:0000256" key="3">
    <source>
        <dbReference type="ARBA" id="ARBA00023295"/>
    </source>
</evidence>
<comment type="caution">
    <text evidence="7">The sequence shown here is derived from an EMBL/GenBank/DDBJ whole genome shotgun (WGS) entry which is preliminary data.</text>
</comment>
<dbReference type="PROSITE" id="PS51257">
    <property type="entry name" value="PROKAR_LIPOPROTEIN"/>
    <property type="match status" value="1"/>
</dbReference>
<dbReference type="Gene3D" id="2.115.10.20">
    <property type="entry name" value="Glycosyl hydrolase domain, family 43"/>
    <property type="match status" value="1"/>
</dbReference>
<dbReference type="GO" id="GO:0004553">
    <property type="term" value="F:hydrolase activity, hydrolyzing O-glycosyl compounds"/>
    <property type="evidence" value="ECO:0007669"/>
    <property type="project" value="InterPro"/>
</dbReference>
<accession>A0AAE3QYV0</accession>
<dbReference type="RefSeq" id="WP_313986993.1">
    <property type="nucleotide sequence ID" value="NZ_JASJOS010000017.1"/>
</dbReference>
<dbReference type="InterPro" id="IPR006710">
    <property type="entry name" value="Glyco_hydro_43"/>
</dbReference>
<evidence type="ECO:0000313" key="7">
    <source>
        <dbReference type="EMBL" id="MDJ1485018.1"/>
    </source>
</evidence>